<feature type="transmembrane region" description="Helical" evidence="11">
    <location>
        <begin position="201"/>
        <end position="224"/>
    </location>
</feature>
<dbReference type="SUPFAM" id="SSF52540">
    <property type="entry name" value="P-loop containing nucleoside triphosphate hydrolases"/>
    <property type="match status" value="2"/>
</dbReference>
<comment type="caution">
    <text evidence="14">The sequence shown here is derived from an EMBL/GenBank/DDBJ whole genome shotgun (WGS) entry which is preliminary data.</text>
</comment>
<evidence type="ECO:0000256" key="1">
    <source>
        <dbReference type="ARBA" id="ARBA00004141"/>
    </source>
</evidence>
<dbReference type="GO" id="GO:0016887">
    <property type="term" value="F:ATP hydrolysis activity"/>
    <property type="evidence" value="ECO:0007669"/>
    <property type="project" value="InterPro"/>
</dbReference>
<protein>
    <submittedName>
        <fullName evidence="14">GTPase-activating protein</fullName>
    </submittedName>
</protein>
<dbReference type="PROSITE" id="PS00211">
    <property type="entry name" value="ABC_TRANSPORTER_1"/>
    <property type="match status" value="2"/>
</dbReference>
<evidence type="ECO:0000313" key="15">
    <source>
        <dbReference type="Proteomes" id="UP001143548"/>
    </source>
</evidence>
<proteinExistence type="inferred from homology"/>
<dbReference type="Pfam" id="PF00664">
    <property type="entry name" value="ABC_membrane"/>
    <property type="match status" value="2"/>
</dbReference>
<dbReference type="PANTHER" id="PTHR43394">
    <property type="entry name" value="ATP-DEPENDENT PERMEASE MDL1, MITOCHONDRIAL"/>
    <property type="match status" value="1"/>
</dbReference>
<evidence type="ECO:0000256" key="8">
    <source>
        <dbReference type="ARBA" id="ARBA00022989"/>
    </source>
</evidence>
<dbReference type="InterPro" id="IPR011527">
    <property type="entry name" value="ABC1_TM_dom"/>
</dbReference>
<feature type="transmembrane region" description="Helical" evidence="11">
    <location>
        <begin position="708"/>
        <end position="733"/>
    </location>
</feature>
<evidence type="ECO:0000256" key="9">
    <source>
        <dbReference type="ARBA" id="ARBA00023136"/>
    </source>
</evidence>
<dbReference type="FunFam" id="3.40.50.300:FF:000240">
    <property type="entry name" value="ABC transporter B family member 20"/>
    <property type="match status" value="1"/>
</dbReference>
<keyword evidence="4 11" id="KW-0812">Transmembrane</keyword>
<evidence type="ECO:0000256" key="11">
    <source>
        <dbReference type="SAM" id="Phobius"/>
    </source>
</evidence>
<dbReference type="InterPro" id="IPR003439">
    <property type="entry name" value="ABC_transporter-like_ATP-bd"/>
</dbReference>
<dbReference type="AlphaFoldDB" id="A0A9W5YWV5"/>
<feature type="transmembrane region" description="Helical" evidence="11">
    <location>
        <begin position="102"/>
        <end position="125"/>
    </location>
</feature>
<keyword evidence="10" id="KW-0325">Glycoprotein</keyword>
<dbReference type="GO" id="GO:0015421">
    <property type="term" value="F:ABC-type oligopeptide transporter activity"/>
    <property type="evidence" value="ECO:0007669"/>
    <property type="project" value="TreeGrafter"/>
</dbReference>
<evidence type="ECO:0000256" key="7">
    <source>
        <dbReference type="ARBA" id="ARBA00022840"/>
    </source>
</evidence>
<dbReference type="PROSITE" id="PS50929">
    <property type="entry name" value="ABC_TM1F"/>
    <property type="match status" value="2"/>
</dbReference>
<name>A0A9W5YWV5_9EURO</name>
<dbReference type="InterPro" id="IPR017871">
    <property type="entry name" value="ABC_transporter-like_CS"/>
</dbReference>
<dbReference type="PROSITE" id="PS50893">
    <property type="entry name" value="ABC_TRANSPORTER_2"/>
    <property type="match status" value="2"/>
</dbReference>
<keyword evidence="8 11" id="KW-1133">Transmembrane helix</keyword>
<dbReference type="GO" id="GO:0005524">
    <property type="term" value="F:ATP binding"/>
    <property type="evidence" value="ECO:0007669"/>
    <property type="project" value="UniProtKB-KW"/>
</dbReference>
<dbReference type="GO" id="GO:0005743">
    <property type="term" value="C:mitochondrial inner membrane"/>
    <property type="evidence" value="ECO:0007669"/>
    <property type="project" value="TreeGrafter"/>
</dbReference>
<evidence type="ECO:0000256" key="3">
    <source>
        <dbReference type="ARBA" id="ARBA00022448"/>
    </source>
</evidence>
<feature type="domain" description="ABC transporter" evidence="12">
    <location>
        <begin position="377"/>
        <end position="641"/>
    </location>
</feature>
<dbReference type="PANTHER" id="PTHR43394:SF11">
    <property type="entry name" value="ATP-BINDING CASSETTE TRANSPORTER"/>
    <property type="match status" value="1"/>
</dbReference>
<feature type="transmembrane region" description="Helical" evidence="11">
    <location>
        <begin position="860"/>
        <end position="878"/>
    </location>
</feature>
<evidence type="ECO:0000259" key="13">
    <source>
        <dbReference type="PROSITE" id="PS50929"/>
    </source>
</evidence>
<dbReference type="EMBL" id="BROQ01000071">
    <property type="protein sequence ID" value="GKZ23681.1"/>
    <property type="molecule type" value="Genomic_DNA"/>
</dbReference>
<evidence type="ECO:0000256" key="6">
    <source>
        <dbReference type="ARBA" id="ARBA00022741"/>
    </source>
</evidence>
<dbReference type="CDD" id="cd18577">
    <property type="entry name" value="ABC_6TM_Pgp_ABCB1_D1_like"/>
    <property type="match status" value="1"/>
</dbReference>
<comment type="subcellular location">
    <subcellularLocation>
        <location evidence="1">Membrane</location>
        <topology evidence="1">Multi-pass membrane protein</topology>
    </subcellularLocation>
</comment>
<dbReference type="Gene3D" id="3.40.50.300">
    <property type="entry name" value="P-loop containing nucleotide triphosphate hydrolases"/>
    <property type="match status" value="2"/>
</dbReference>
<keyword evidence="9 11" id="KW-0472">Membrane</keyword>
<dbReference type="SUPFAM" id="SSF90123">
    <property type="entry name" value="ABC transporter transmembrane region"/>
    <property type="match status" value="2"/>
</dbReference>
<dbReference type="InterPro" id="IPR027417">
    <property type="entry name" value="P-loop_NTPase"/>
</dbReference>
<keyword evidence="6" id="KW-0547">Nucleotide-binding</keyword>
<evidence type="ECO:0000256" key="4">
    <source>
        <dbReference type="ARBA" id="ARBA00022692"/>
    </source>
</evidence>
<feature type="domain" description="ABC transmembrane type-1" evidence="13">
    <location>
        <begin position="712"/>
        <end position="997"/>
    </location>
</feature>
<evidence type="ECO:0000256" key="10">
    <source>
        <dbReference type="ARBA" id="ARBA00023180"/>
    </source>
</evidence>
<feature type="transmembrane region" description="Helical" evidence="11">
    <location>
        <begin position="930"/>
        <end position="955"/>
    </location>
</feature>
<keyword evidence="5" id="KW-0677">Repeat</keyword>
<comment type="similarity">
    <text evidence="2">Belongs to the ABC transporter superfamily. ABCB family. Multidrug resistance exporter (TC 3.A.1.201) subfamily.</text>
</comment>
<dbReference type="InterPro" id="IPR036640">
    <property type="entry name" value="ABC1_TM_sf"/>
</dbReference>
<feature type="transmembrane region" description="Helical" evidence="11">
    <location>
        <begin position="832"/>
        <end position="854"/>
    </location>
</feature>
<feature type="transmembrane region" description="Helical" evidence="11">
    <location>
        <begin position="753"/>
        <end position="771"/>
    </location>
</feature>
<dbReference type="GO" id="GO:0090374">
    <property type="term" value="P:oligopeptide export from mitochondrion"/>
    <property type="evidence" value="ECO:0007669"/>
    <property type="project" value="TreeGrafter"/>
</dbReference>
<feature type="domain" description="ABC transmembrane type-1" evidence="13">
    <location>
        <begin position="53"/>
        <end position="342"/>
    </location>
</feature>
<dbReference type="Gene3D" id="1.20.1560.10">
    <property type="entry name" value="ABC transporter type 1, transmembrane domain"/>
    <property type="match status" value="1"/>
</dbReference>
<feature type="transmembrane region" description="Helical" evidence="11">
    <location>
        <begin position="319"/>
        <end position="340"/>
    </location>
</feature>
<feature type="transmembrane region" description="Helical" evidence="11">
    <location>
        <begin position="278"/>
        <end position="299"/>
    </location>
</feature>
<feature type="transmembrane region" description="Helical" evidence="11">
    <location>
        <begin position="49"/>
        <end position="73"/>
    </location>
</feature>
<dbReference type="InterPro" id="IPR003593">
    <property type="entry name" value="AAA+_ATPase"/>
</dbReference>
<dbReference type="Proteomes" id="UP001143548">
    <property type="component" value="Unassembled WGS sequence"/>
</dbReference>
<evidence type="ECO:0000256" key="2">
    <source>
        <dbReference type="ARBA" id="ARBA00007577"/>
    </source>
</evidence>
<accession>A0A9W5YWV5</accession>
<evidence type="ECO:0000256" key="5">
    <source>
        <dbReference type="ARBA" id="ARBA00022737"/>
    </source>
</evidence>
<keyword evidence="3" id="KW-0813">Transport</keyword>
<dbReference type="SMART" id="SM00382">
    <property type="entry name" value="AAA"/>
    <property type="match status" value="2"/>
</dbReference>
<keyword evidence="7" id="KW-0067">ATP-binding</keyword>
<reference evidence="14" key="1">
    <citation type="submission" date="2022-07" db="EMBL/GenBank/DDBJ databases">
        <title>Taxonomy of Aspergillus series Nigri: significant species reduction supported by multi-species coalescent approaches.</title>
        <authorList>
            <person name="Bian C."/>
            <person name="Kusuya Y."/>
            <person name="Sklenar F."/>
            <person name="D'hooge E."/>
            <person name="Yaguchi T."/>
            <person name="Takahashi H."/>
            <person name="Hubka V."/>
        </authorList>
    </citation>
    <scope>NUCLEOTIDE SEQUENCE</scope>
    <source>
        <strain evidence="14">CBS 733.88</strain>
    </source>
</reference>
<evidence type="ECO:0000313" key="14">
    <source>
        <dbReference type="EMBL" id="GKZ23681.1"/>
    </source>
</evidence>
<dbReference type="FunFam" id="3.40.50.300:FF:000913">
    <property type="entry name" value="ABC multidrug transporter SitT"/>
    <property type="match status" value="1"/>
</dbReference>
<dbReference type="CDD" id="cd18578">
    <property type="entry name" value="ABC_6TM_Pgp_ABCB1_D2_like"/>
    <property type="match status" value="1"/>
</dbReference>
<gene>
    <name evidence="14" type="ORF">AbraCBS73388_010256</name>
</gene>
<dbReference type="Pfam" id="PF00005">
    <property type="entry name" value="ABC_tran"/>
    <property type="match status" value="2"/>
</dbReference>
<feature type="transmembrane region" description="Helical" evidence="11">
    <location>
        <begin position="175"/>
        <end position="195"/>
    </location>
</feature>
<dbReference type="InterPro" id="IPR039421">
    <property type="entry name" value="Type_1_exporter"/>
</dbReference>
<evidence type="ECO:0000259" key="12">
    <source>
        <dbReference type="PROSITE" id="PS50893"/>
    </source>
</evidence>
<organism evidence="14 15">
    <name type="scientific">Aspergillus brasiliensis</name>
    <dbReference type="NCBI Taxonomy" id="319629"/>
    <lineage>
        <taxon>Eukaryota</taxon>
        <taxon>Fungi</taxon>
        <taxon>Dikarya</taxon>
        <taxon>Ascomycota</taxon>
        <taxon>Pezizomycotina</taxon>
        <taxon>Eurotiomycetes</taxon>
        <taxon>Eurotiomycetidae</taxon>
        <taxon>Eurotiales</taxon>
        <taxon>Aspergillaceae</taxon>
        <taxon>Aspergillus</taxon>
        <taxon>Aspergillus subgen. Circumdati</taxon>
    </lineage>
</organism>
<feature type="domain" description="ABC transporter" evidence="12">
    <location>
        <begin position="1034"/>
        <end position="1270"/>
    </location>
</feature>
<sequence length="1277" mass="138412">MPSQEIPLRVIQPTADTSHEEVAIQSQNHIERSTANLFTIYRSANPSQLCLLFLSACCAIAAGAAMPLVTIVYGNFAREFITGDNNNAPDEIRDRVQHLTLYLVYIAIGSLVTTAISTFGFNTIGEDITRQLQQRYLASALQQDMAYFDVVGIGELTSHMDQDMKSIQAGISQKAGELLSGLSGFVVAITCAFIQNGRFAGIMISQPIALLTLIGVMGGFLSATQRMGLAQYIRADNLAQEVLSAMRSVIAYRSQERYGKRYHEALRRPAALDFRERFIFGVLVAGSFMVMHWANGLGFWQADHFVRQGRCTISEALTILYAMAVAGGMLSQALPSIVNITQANAAASRVFSVIERESPIDPSVGTGMTHSQVRGEISFENIRFAYPSRPEEEVLKGVNLVVPAGHTVALVGPSGSGKSTVFALLEQLYRPSSGRIMLDGVPIDAMNVSWLRSQIGYVGQDVTLFRASIHDNIAYGLPKAAVEVLHNHFLLLSVSNINSTLQGMNTYAIRKLVIKAAKTAQIHTFVSNLPDEYNTIIGACGSNLSGGQKQRLAIARAIISQPAILLLDEATAALDSQCEKAVQEALDNATSGRTTMIIAHRLSTVQNADKIIIMKDGQVLGEGSHSELLSTSAVYGELVRQQALGPSHRPEGDRLMNHTPHSLSIHEGHSKDTLLNFDDMEIPENGPTAAQPPSSSVRYVWSLNGPELPYTIAGVSFSVLAGITYPVQAIFFGNGIMSMIDPGLSTGGHNTQYWAYMYLTLGLIAFMLYSVRGYCFAVSTSQLVLRARSQLFKCLIANDLPFFQDKDHSTGALVSFLASGPRQITGVSGTSLGLVAESIVMLATGITIGCIFGWKLGLAATAMVPLVVASSFLQYHIVARVQKYTKRDTSAVAIAHEALSAIKTVTVLGLQKNISASFERENHRDSSRKTWFMFAATYACTTSFRVLSIAFVFWYGGTHLIATGEYNVQQFFICFAATMWGSQSASVLFAQAPDIAGSQAAAARLEKLMRAETLSPYRKQNNGNADVPSNTTDVSLRGIRFRYSTDQSQFALNDVSLNAPAGAFIALVGATGSGKSSVINLLERFYAGESGTITLDGMPIERYDLNSYRGYLALVDQNPCLVGEDLRDCLQSGELVVSDDEIMAALEDVGLAGFVVSLPQGLSTPIMANGSTLSGGQRQRMAIAKALLCRPKILLLDEATSALDSASEVLVQRTLQRAMNGRTVIAVAHRLKTIVHADEILVFNDGRVVEKGTHEELMQLDGKYWQMARLQQVMGEA</sequence>